<name>A0A5M6CRU1_9BACT</name>
<sequence length="190" mass="21339">MEPLIDFEIHAAGAISGTCINRGLHTFSAAARFIKALPYGRNADKLNLSTVFTDNCGTCSTKHALLKLLATENGFKDLQLTMGLFRMNGRNTPKVATRLLQNGLEYIPEAHCYLKYGNEIMDFTKYNASPADFVNDLMEEVAITPAQITDFKVDYHKNYLKQWLTENAAVNLTLEQLWKIREACIQDLSA</sequence>
<dbReference type="EMBL" id="VWSH01000001">
    <property type="protein sequence ID" value="KAA5536682.1"/>
    <property type="molecule type" value="Genomic_DNA"/>
</dbReference>
<organism evidence="1 2">
    <name type="scientific">Taibaiella lutea</name>
    <dbReference type="NCBI Taxonomy" id="2608001"/>
    <lineage>
        <taxon>Bacteria</taxon>
        <taxon>Pseudomonadati</taxon>
        <taxon>Bacteroidota</taxon>
        <taxon>Chitinophagia</taxon>
        <taxon>Chitinophagales</taxon>
        <taxon>Chitinophagaceae</taxon>
        <taxon>Taibaiella</taxon>
    </lineage>
</organism>
<dbReference type="Proteomes" id="UP000323632">
    <property type="component" value="Unassembled WGS sequence"/>
</dbReference>
<evidence type="ECO:0000313" key="2">
    <source>
        <dbReference type="Proteomes" id="UP000323632"/>
    </source>
</evidence>
<evidence type="ECO:0000313" key="1">
    <source>
        <dbReference type="EMBL" id="KAA5536682.1"/>
    </source>
</evidence>
<comment type="caution">
    <text evidence="1">The sequence shown here is derived from an EMBL/GenBank/DDBJ whole genome shotgun (WGS) entry which is preliminary data.</text>
</comment>
<dbReference type="RefSeq" id="WP_150031258.1">
    <property type="nucleotide sequence ID" value="NZ_VWSH01000001.1"/>
</dbReference>
<protein>
    <submittedName>
        <fullName evidence="1">Uncharacterized protein</fullName>
    </submittedName>
</protein>
<accession>A0A5M6CRU1</accession>
<gene>
    <name evidence="1" type="ORF">F0919_03145</name>
</gene>
<dbReference type="AlphaFoldDB" id="A0A5M6CRU1"/>
<keyword evidence="2" id="KW-1185">Reference proteome</keyword>
<reference evidence="1 2" key="1">
    <citation type="submission" date="2019-09" db="EMBL/GenBank/DDBJ databases">
        <title>Genome sequence and assembly of Taibaiella sp.</title>
        <authorList>
            <person name="Chhetri G."/>
        </authorList>
    </citation>
    <scope>NUCLEOTIDE SEQUENCE [LARGE SCALE GENOMIC DNA]</scope>
    <source>
        <strain evidence="1 2">KVB11</strain>
    </source>
</reference>
<proteinExistence type="predicted"/>